<reference evidence="1 2" key="1">
    <citation type="submission" date="2014-06" db="EMBL/GenBank/DDBJ databases">
        <title>Evolutionary Origins and Diversification of the Mycorrhizal Mutualists.</title>
        <authorList>
            <consortium name="DOE Joint Genome Institute"/>
            <consortium name="Mycorrhizal Genomics Consortium"/>
            <person name="Kohler A."/>
            <person name="Kuo A."/>
            <person name="Nagy L.G."/>
            <person name="Floudas D."/>
            <person name="Copeland A."/>
            <person name="Barry K.W."/>
            <person name="Cichocki N."/>
            <person name="Veneault-Fourrey C."/>
            <person name="LaButti K."/>
            <person name="Lindquist E.A."/>
            <person name="Lipzen A."/>
            <person name="Lundell T."/>
            <person name="Morin E."/>
            <person name="Murat C."/>
            <person name="Riley R."/>
            <person name="Ohm R."/>
            <person name="Sun H."/>
            <person name="Tunlid A."/>
            <person name="Henrissat B."/>
            <person name="Grigoriev I.V."/>
            <person name="Hibbett D.S."/>
            <person name="Martin F."/>
        </authorList>
    </citation>
    <scope>NUCLEOTIDE SEQUENCE [LARGE SCALE GENOMIC DNA]</scope>
    <source>
        <strain evidence="1 2">SS14</strain>
    </source>
</reference>
<dbReference type="EMBL" id="KN837116">
    <property type="protein sequence ID" value="KIJ44656.1"/>
    <property type="molecule type" value="Genomic_DNA"/>
</dbReference>
<sequence>MFDATSKHEYHSKPLDRLSLSSQPFEILDHIVFDIEDPRDLVALALTSHLFYDIAYPHIEYRVLSCHISLNEIWDTVAANPMDACHFSHLDVDGEQLSKDEEFVDVIPSAWFPCSQKIYGVEDLGPIRLPQALSQMCNLVHFSWVSSVNHPQTDDTLVSTLFALAEHCPSLEVMNITMWSYNSYTPITNFEAMLSSIAIPATKAESGTSLDP</sequence>
<name>A0A0C9W140_SPHS4</name>
<protein>
    <recommendedName>
        <fullName evidence="3">F-box domain-containing protein</fullName>
    </recommendedName>
</protein>
<evidence type="ECO:0000313" key="2">
    <source>
        <dbReference type="Proteomes" id="UP000054279"/>
    </source>
</evidence>
<dbReference type="HOGENOM" id="CLU_1300381_0_0_1"/>
<evidence type="ECO:0000313" key="1">
    <source>
        <dbReference type="EMBL" id="KIJ44656.1"/>
    </source>
</evidence>
<dbReference type="Proteomes" id="UP000054279">
    <property type="component" value="Unassembled WGS sequence"/>
</dbReference>
<dbReference type="AlphaFoldDB" id="A0A0C9W140"/>
<keyword evidence="2" id="KW-1185">Reference proteome</keyword>
<proteinExistence type="predicted"/>
<accession>A0A0C9W140</accession>
<gene>
    <name evidence="1" type="ORF">M422DRAFT_251951</name>
</gene>
<organism evidence="1 2">
    <name type="scientific">Sphaerobolus stellatus (strain SS14)</name>
    <dbReference type="NCBI Taxonomy" id="990650"/>
    <lineage>
        <taxon>Eukaryota</taxon>
        <taxon>Fungi</taxon>
        <taxon>Dikarya</taxon>
        <taxon>Basidiomycota</taxon>
        <taxon>Agaricomycotina</taxon>
        <taxon>Agaricomycetes</taxon>
        <taxon>Phallomycetidae</taxon>
        <taxon>Geastrales</taxon>
        <taxon>Sphaerobolaceae</taxon>
        <taxon>Sphaerobolus</taxon>
    </lineage>
</organism>
<evidence type="ECO:0008006" key="3">
    <source>
        <dbReference type="Google" id="ProtNLM"/>
    </source>
</evidence>